<dbReference type="OrthoDB" id="9806939at2"/>
<dbReference type="InterPro" id="IPR006143">
    <property type="entry name" value="RND_pump_MFP"/>
</dbReference>
<dbReference type="Proteomes" id="UP000253204">
    <property type="component" value="Unassembled WGS sequence"/>
</dbReference>
<evidence type="ECO:0000259" key="2">
    <source>
        <dbReference type="Pfam" id="PF25917"/>
    </source>
</evidence>
<dbReference type="PANTHER" id="PTHR30469:SF29">
    <property type="entry name" value="BLR2860 PROTEIN"/>
    <property type="match status" value="1"/>
</dbReference>
<dbReference type="EMBL" id="QPIJ01000015">
    <property type="protein sequence ID" value="RCV92312.1"/>
    <property type="molecule type" value="Genomic_DNA"/>
</dbReference>
<dbReference type="Gene3D" id="2.40.30.170">
    <property type="match status" value="1"/>
</dbReference>
<dbReference type="Pfam" id="PF25917">
    <property type="entry name" value="BSH_RND"/>
    <property type="match status" value="1"/>
</dbReference>
<gene>
    <name evidence="4" type="ORF">DU506_08590</name>
</gene>
<accession>A0A368U868</accession>
<dbReference type="AlphaFoldDB" id="A0A368U868"/>
<dbReference type="SUPFAM" id="SSF111369">
    <property type="entry name" value="HlyD-like secretion proteins"/>
    <property type="match status" value="1"/>
</dbReference>
<proteinExistence type="inferred from homology"/>
<dbReference type="Gene3D" id="1.10.287.470">
    <property type="entry name" value="Helix hairpin bin"/>
    <property type="match status" value="1"/>
</dbReference>
<sequence length="367" mass="39738">MLRRRPPFSYLLAILITLGLLVWLALGDFQYFQSEAPATTSATIEPPGVEVSERTSSEYLPTLSVQGQLEAHRNVTLRVNQAGQVMELPVAQGDKITAGDTLLILDSQALPERLAQARDELALAQAELSGAESLRQRQLISQPDLLRLRSAVTRSLADIAELQRQYTDTRPTAPFDGVLDQLSVELGDLLQVGESWGRLIDDRTLLASGWVAQQRAHEISPGLAVDVRLLDGRHLSGELTYVASRADEATRSFQVEAEIDNPQGLRLAGASAELTITLAARQVHVISPALLVLDEEGQLAVKHLDNQNRVQQTQVELVSADAQAARVTGLPSPLRLITLGGGLVDVGERVESVAAESDQEANHAPTD</sequence>
<dbReference type="NCBIfam" id="TIGR01730">
    <property type="entry name" value="RND_mfp"/>
    <property type="match status" value="1"/>
</dbReference>
<dbReference type="PANTHER" id="PTHR30469">
    <property type="entry name" value="MULTIDRUG RESISTANCE PROTEIN MDTA"/>
    <property type="match status" value="1"/>
</dbReference>
<reference evidence="4 5" key="1">
    <citation type="submission" date="2018-07" db="EMBL/GenBank/DDBJ databases">
        <title>Halomonas rutogse sp. nov., isolated from Lake TangqianCo on Tibetan Plateau.</title>
        <authorList>
            <person name="Lu H."/>
            <person name="Xing P."/>
            <person name="Wu Q."/>
        </authorList>
    </citation>
    <scope>NUCLEOTIDE SEQUENCE [LARGE SCALE GENOMIC DNA]</scope>
    <source>
        <strain evidence="4 5">TQ8S</strain>
    </source>
</reference>
<evidence type="ECO:0000259" key="3">
    <source>
        <dbReference type="Pfam" id="PF25954"/>
    </source>
</evidence>
<comment type="similarity">
    <text evidence="1">Belongs to the membrane fusion protein (MFP) (TC 8.A.1) family.</text>
</comment>
<organism evidence="4 5">
    <name type="scientific">Vreelandella rituensis</name>
    <dbReference type="NCBI Taxonomy" id="2282306"/>
    <lineage>
        <taxon>Bacteria</taxon>
        <taxon>Pseudomonadati</taxon>
        <taxon>Pseudomonadota</taxon>
        <taxon>Gammaproteobacteria</taxon>
        <taxon>Oceanospirillales</taxon>
        <taxon>Halomonadaceae</taxon>
        <taxon>Vreelandella</taxon>
    </lineage>
</organism>
<dbReference type="InterPro" id="IPR058625">
    <property type="entry name" value="MdtA-like_BSH"/>
</dbReference>
<dbReference type="GO" id="GO:1990281">
    <property type="term" value="C:efflux pump complex"/>
    <property type="evidence" value="ECO:0007669"/>
    <property type="project" value="TreeGrafter"/>
</dbReference>
<dbReference type="Pfam" id="PF25954">
    <property type="entry name" value="Beta-barrel_RND_2"/>
    <property type="match status" value="1"/>
</dbReference>
<evidence type="ECO:0000313" key="5">
    <source>
        <dbReference type="Proteomes" id="UP000253204"/>
    </source>
</evidence>
<feature type="domain" description="Multidrug resistance protein MdtA-like barrel-sandwich hybrid" evidence="2">
    <location>
        <begin position="74"/>
        <end position="195"/>
    </location>
</feature>
<protein>
    <submittedName>
        <fullName evidence="4">Efflux RND transporter periplasmic adaptor subunit</fullName>
    </submittedName>
</protein>
<feature type="domain" description="CusB-like beta-barrel" evidence="3">
    <location>
        <begin position="211"/>
        <end position="277"/>
    </location>
</feature>
<dbReference type="GO" id="GO:0015562">
    <property type="term" value="F:efflux transmembrane transporter activity"/>
    <property type="evidence" value="ECO:0007669"/>
    <property type="project" value="TreeGrafter"/>
</dbReference>
<evidence type="ECO:0000313" key="4">
    <source>
        <dbReference type="EMBL" id="RCV92312.1"/>
    </source>
</evidence>
<name>A0A368U868_9GAMM</name>
<dbReference type="InterPro" id="IPR058792">
    <property type="entry name" value="Beta-barrel_RND_2"/>
</dbReference>
<evidence type="ECO:0000256" key="1">
    <source>
        <dbReference type="ARBA" id="ARBA00009477"/>
    </source>
</evidence>
<dbReference type="Gene3D" id="2.40.50.100">
    <property type="match status" value="1"/>
</dbReference>
<dbReference type="RefSeq" id="WP_114486526.1">
    <property type="nucleotide sequence ID" value="NZ_CBCSHM010000004.1"/>
</dbReference>
<comment type="caution">
    <text evidence="4">The sequence shown here is derived from an EMBL/GenBank/DDBJ whole genome shotgun (WGS) entry which is preliminary data.</text>
</comment>
<keyword evidence="5" id="KW-1185">Reference proteome</keyword>